<comment type="cofactor">
    <cofactor evidence="4">
        <name>Fe cation</name>
        <dbReference type="ChEBI" id="CHEBI:24875"/>
    </cofactor>
    <text evidence="4">Binds 1 Fe cation per subunit.</text>
</comment>
<dbReference type="Proteomes" id="UP000032568">
    <property type="component" value="Chromosome"/>
</dbReference>
<keyword evidence="4" id="KW-0479">Metal-binding</keyword>
<protein>
    <submittedName>
        <fullName evidence="6">4-hydroxyphenylpyruvate dioxygenase</fullName>
        <ecNumber evidence="6">1.13.11.27</ecNumber>
    </submittedName>
</protein>
<dbReference type="GO" id="GO:0006572">
    <property type="term" value="P:L-tyrosine catabolic process"/>
    <property type="evidence" value="ECO:0007669"/>
    <property type="project" value="TreeGrafter"/>
</dbReference>
<evidence type="ECO:0000256" key="2">
    <source>
        <dbReference type="ARBA" id="ARBA00022737"/>
    </source>
</evidence>
<keyword evidence="6" id="KW-0223">Dioxygenase</keyword>
<keyword evidence="7" id="KW-1185">Reference proteome</keyword>
<proteinExistence type="inferred from homology"/>
<feature type="binding site" evidence="4">
    <location>
        <position position="308"/>
    </location>
    <ligand>
        <name>Fe cation</name>
        <dbReference type="ChEBI" id="CHEBI:24875"/>
    </ligand>
</feature>
<dbReference type="RefSeq" id="WP_044834219.1">
    <property type="nucleotide sequence ID" value="NZ_CP059735.1"/>
</dbReference>
<evidence type="ECO:0000313" key="7">
    <source>
        <dbReference type="Proteomes" id="UP000032568"/>
    </source>
</evidence>
<comment type="similarity">
    <text evidence="1">Belongs to the 4HPPD family.</text>
</comment>
<evidence type="ECO:0000256" key="3">
    <source>
        <dbReference type="ARBA" id="ARBA00023004"/>
    </source>
</evidence>
<keyword evidence="3 4" id="KW-0408">Iron</keyword>
<feature type="domain" description="VOC" evidence="5">
    <location>
        <begin position="147"/>
        <end position="299"/>
    </location>
</feature>
<dbReference type="Gene3D" id="3.10.180.10">
    <property type="entry name" value="2,3-Dihydroxybiphenyl 1,2-Dioxygenase, domain 1"/>
    <property type="match status" value="2"/>
</dbReference>
<keyword evidence="6" id="KW-0560">Oxidoreductase</keyword>
<evidence type="ECO:0000259" key="5">
    <source>
        <dbReference type="PROSITE" id="PS51819"/>
    </source>
</evidence>
<accession>A0AAE9YPH0</accession>
<dbReference type="GO" id="GO:0046872">
    <property type="term" value="F:metal ion binding"/>
    <property type="evidence" value="ECO:0007669"/>
    <property type="project" value="UniProtKB-KW"/>
</dbReference>
<reference evidence="6 7" key="2">
    <citation type="journal article" date="2022" name="Mar. Drugs">
        <title>Bioassay-Guided Fractionation Leads to the Detection of Cholic Acid Generated by the Rare Thalassomonas sp.</title>
        <authorList>
            <person name="Pheiffer F."/>
            <person name="Schneider Y.K."/>
            <person name="Hansen E.H."/>
            <person name="Andersen J.H."/>
            <person name="Isaksson J."/>
            <person name="Busche T."/>
            <person name="R C."/>
            <person name="Kalinowski J."/>
            <person name="Zyl L.V."/>
            <person name="Trindade M."/>
        </authorList>
    </citation>
    <scope>NUCLEOTIDE SEQUENCE [LARGE SCALE GENOMIC DNA]</scope>
    <source>
        <strain evidence="6 7">A5K-106</strain>
    </source>
</reference>
<dbReference type="InterPro" id="IPR037523">
    <property type="entry name" value="VOC_core"/>
</dbReference>
<organism evidence="6 7">
    <name type="scientific">Thalassomonas actiniarum</name>
    <dbReference type="NCBI Taxonomy" id="485447"/>
    <lineage>
        <taxon>Bacteria</taxon>
        <taxon>Pseudomonadati</taxon>
        <taxon>Pseudomonadota</taxon>
        <taxon>Gammaproteobacteria</taxon>
        <taxon>Alteromonadales</taxon>
        <taxon>Colwelliaceae</taxon>
        <taxon>Thalassomonas</taxon>
    </lineage>
</organism>
<gene>
    <name evidence="6" type="primary">hppD</name>
    <name evidence="6" type="ORF">SG35_026950</name>
</gene>
<dbReference type="PANTHER" id="PTHR11959">
    <property type="entry name" value="4-HYDROXYPHENYLPYRUVATE DIOXYGENASE"/>
    <property type="match status" value="1"/>
</dbReference>
<keyword evidence="2" id="KW-0677">Repeat</keyword>
<dbReference type="EMBL" id="CP059735">
    <property type="protein sequence ID" value="WDD98825.1"/>
    <property type="molecule type" value="Genomic_DNA"/>
</dbReference>
<dbReference type="KEGG" id="tact:SG35_026950"/>
<evidence type="ECO:0000313" key="6">
    <source>
        <dbReference type="EMBL" id="WDD98825.1"/>
    </source>
</evidence>
<dbReference type="EC" id="1.13.11.27" evidence="6"/>
<dbReference type="PIRSF" id="PIRSF009283">
    <property type="entry name" value="HPP_dOase"/>
    <property type="match status" value="1"/>
</dbReference>
<dbReference type="PANTHER" id="PTHR11959:SF1">
    <property type="entry name" value="4-HYDROXYPHENYLPYRUVATE DIOXYGENASE"/>
    <property type="match status" value="1"/>
</dbReference>
<dbReference type="Pfam" id="PF14696">
    <property type="entry name" value="Glyoxalase_5"/>
    <property type="match status" value="1"/>
</dbReference>
<evidence type="ECO:0000256" key="4">
    <source>
        <dbReference type="PIRSR" id="PIRSR009283-1"/>
    </source>
</evidence>
<name>A0AAE9YPH0_9GAMM</name>
<feature type="binding site" evidence="4">
    <location>
        <position position="228"/>
    </location>
    <ligand>
        <name>Fe cation</name>
        <dbReference type="ChEBI" id="CHEBI:24875"/>
    </ligand>
</feature>
<feature type="binding site" evidence="4">
    <location>
        <position position="150"/>
    </location>
    <ligand>
        <name>Fe cation</name>
        <dbReference type="ChEBI" id="CHEBI:24875"/>
    </ligand>
</feature>
<dbReference type="InterPro" id="IPR029068">
    <property type="entry name" value="Glyas_Bleomycin-R_OHBP_Dase"/>
</dbReference>
<sequence length="341" mass="38492">MKNQIKFIEFCAAEAGELLRAFGRLGLNYSGKHKTKNIFLFEQGDITFIANCERTGYAAEHCAEHGPSIVSLGLQMQDDTIMDKAAALGYQTFTAREAKTGITLPSIVGPGNVLVRTFSENSWNEFKTIHFDMQPSELFRPDYCLLNIDHIAVNARKGNLEAWREFYFNVFDFIETSDFIIQGKQTAFRCNPTASQCGNIKIVLNEDFEDGSQISEFIQANNGDGIQHIAFKSSSMPYSVSRLVDNEINFMKTPDSYYDLIDGRIPGHGENVEELRKHNILIDNDRYDKNAILLQVFTESLIGPIFFELIHRKGNEGFGEGNVKALFEAVELDQRKRGLLA</sequence>
<dbReference type="NCBIfam" id="TIGR01263">
    <property type="entry name" value="4HPPD"/>
    <property type="match status" value="1"/>
</dbReference>
<dbReference type="SUPFAM" id="SSF54593">
    <property type="entry name" value="Glyoxalase/Bleomycin resistance protein/Dihydroxybiphenyl dioxygenase"/>
    <property type="match status" value="2"/>
</dbReference>
<dbReference type="PROSITE" id="PS51819">
    <property type="entry name" value="VOC"/>
    <property type="match status" value="1"/>
</dbReference>
<dbReference type="GO" id="GO:0003868">
    <property type="term" value="F:4-hydroxyphenylpyruvate dioxygenase activity"/>
    <property type="evidence" value="ECO:0007669"/>
    <property type="project" value="UniProtKB-EC"/>
</dbReference>
<reference evidence="6 7" key="1">
    <citation type="journal article" date="2015" name="Genome Announc.">
        <title>Draft Genome Sequences of Marine Isolates of Thalassomonas viridans and Thalassomonas actiniarum.</title>
        <authorList>
            <person name="Olonade I."/>
            <person name="van Zyl L.J."/>
            <person name="Trindade M."/>
        </authorList>
    </citation>
    <scope>NUCLEOTIDE SEQUENCE [LARGE SCALE GENOMIC DNA]</scope>
    <source>
        <strain evidence="6 7">A5K-106</strain>
    </source>
</reference>
<dbReference type="AlphaFoldDB" id="A0AAE9YPH0"/>
<dbReference type="InterPro" id="IPR005956">
    <property type="entry name" value="4OHPhenylPyrv_dOase"/>
</dbReference>
<evidence type="ECO:0000256" key="1">
    <source>
        <dbReference type="ARBA" id="ARBA00005877"/>
    </source>
</evidence>